<evidence type="ECO:0000313" key="1">
    <source>
        <dbReference type="EMBL" id="EJN57482.1"/>
    </source>
</evidence>
<protein>
    <submittedName>
        <fullName evidence="1">Uncharacterized protein</fullName>
    </submittedName>
</protein>
<dbReference type="Proteomes" id="UP000007813">
    <property type="component" value="Unassembled WGS sequence"/>
</dbReference>
<name>J3ETJ1_9EURY</name>
<gene>
    <name evidence="1" type="ORF">HSB1_41700</name>
</gene>
<accession>J3ETJ1</accession>
<comment type="caution">
    <text evidence="1">The sequence shown here is derived from an EMBL/GenBank/DDBJ whole genome shotgun (WGS) entry which is preliminary data.</text>
</comment>
<dbReference type="AlphaFoldDB" id="J3ETJ1"/>
<reference evidence="1 2" key="1">
    <citation type="journal article" date="2012" name="J. Bacteriol.">
        <title>Draft Genome Sequence of the Extremely Halophilic Archaeon Halogranum salarium B-1T.</title>
        <authorList>
            <person name="Kim K.K."/>
            <person name="Lee K.C."/>
            <person name="Lee J.S."/>
        </authorList>
    </citation>
    <scope>NUCLEOTIDE SEQUENCE [LARGE SCALE GENOMIC DNA]</scope>
    <source>
        <strain evidence="1 2">B-1</strain>
    </source>
</reference>
<dbReference type="EMBL" id="ALJD01000013">
    <property type="protein sequence ID" value="EJN57482.1"/>
    <property type="molecule type" value="Genomic_DNA"/>
</dbReference>
<sequence>MGRFGRLQEASDASESVLDVGPCLIGFDVLGLRIFAVDTLSDCSE</sequence>
<proteinExistence type="predicted"/>
<evidence type="ECO:0000313" key="2">
    <source>
        <dbReference type="Proteomes" id="UP000007813"/>
    </source>
</evidence>
<organism evidence="1 2">
    <name type="scientific">Halogranum salarium B-1</name>
    <dbReference type="NCBI Taxonomy" id="1210908"/>
    <lineage>
        <taxon>Archaea</taxon>
        <taxon>Methanobacteriati</taxon>
        <taxon>Methanobacteriota</taxon>
        <taxon>Stenosarchaea group</taxon>
        <taxon>Halobacteria</taxon>
        <taxon>Halobacteriales</taxon>
        <taxon>Haloferacaceae</taxon>
    </lineage>
</organism>